<evidence type="ECO:0000313" key="3">
    <source>
        <dbReference type="Proteomes" id="UP000569914"/>
    </source>
</evidence>
<reference evidence="2 3" key="1">
    <citation type="submission" date="2020-07" db="EMBL/GenBank/DDBJ databases">
        <title>Sequencing the genomes of 1000 actinobacteria strains.</title>
        <authorList>
            <person name="Klenk H.-P."/>
        </authorList>
    </citation>
    <scope>NUCLEOTIDE SEQUENCE [LARGE SCALE GENOMIC DNA]</scope>
    <source>
        <strain evidence="2 3">DSM 22083</strain>
    </source>
</reference>
<dbReference type="Proteomes" id="UP000569914">
    <property type="component" value="Unassembled WGS sequence"/>
</dbReference>
<name>A0A7Y9IE53_9ACTN</name>
<comment type="caution">
    <text evidence="2">The sequence shown here is derived from an EMBL/GenBank/DDBJ whole genome shotgun (WGS) entry which is preliminary data.</text>
</comment>
<protein>
    <submittedName>
        <fullName evidence="2">Uncharacterized protein</fullName>
    </submittedName>
</protein>
<evidence type="ECO:0000256" key="1">
    <source>
        <dbReference type="SAM" id="MobiDB-lite"/>
    </source>
</evidence>
<sequence length="116" mass="11743">MIIPNKITTFQVDLALRASVVLPVLCREDKVAARAIVSGAVCVADSGADMGAPAASHVSYGPRTSVTIPAPASPVMIGGPVTGLRVSAGMTHQLSNRGKAATKPTHLGRSSCSPPV</sequence>
<evidence type="ECO:0000313" key="2">
    <source>
        <dbReference type="EMBL" id="NYE75266.1"/>
    </source>
</evidence>
<feature type="region of interest" description="Disordered" evidence="1">
    <location>
        <begin position="92"/>
        <end position="116"/>
    </location>
</feature>
<proteinExistence type="predicted"/>
<gene>
    <name evidence="2" type="ORF">BKA15_006595</name>
</gene>
<dbReference type="AlphaFoldDB" id="A0A7Y9IE53"/>
<dbReference type="EMBL" id="JACCBU010000001">
    <property type="protein sequence ID" value="NYE75266.1"/>
    <property type="molecule type" value="Genomic_DNA"/>
</dbReference>
<accession>A0A7Y9IE53</accession>
<dbReference type="RefSeq" id="WP_179757800.1">
    <property type="nucleotide sequence ID" value="NZ_JACCBU010000001.1"/>
</dbReference>
<keyword evidence="3" id="KW-1185">Reference proteome</keyword>
<organism evidence="2 3">
    <name type="scientific">Microlunatus parietis</name>
    <dbReference type="NCBI Taxonomy" id="682979"/>
    <lineage>
        <taxon>Bacteria</taxon>
        <taxon>Bacillati</taxon>
        <taxon>Actinomycetota</taxon>
        <taxon>Actinomycetes</taxon>
        <taxon>Propionibacteriales</taxon>
        <taxon>Propionibacteriaceae</taxon>
        <taxon>Microlunatus</taxon>
    </lineage>
</organism>